<dbReference type="EMBL" id="ML996122">
    <property type="protein sequence ID" value="KAF2736725.1"/>
    <property type="molecule type" value="Genomic_DNA"/>
</dbReference>
<dbReference type="Proteomes" id="UP000799444">
    <property type="component" value="Unassembled WGS sequence"/>
</dbReference>
<sequence>MCISSEKVRLGGGSKRAPAIECGRISFEAESWPRDGGEPRLQIKWLQRRTLQQLKCANRKPLNMSSHGEVRVTEAPGQAVDEMSVPELGFGADADLPRPQVHLTSLLFSDDFMYSPSRYRPWLTLATDSPLPTLDAVNVDVAAWTAAKDSQVALCQLELRECAGKSDDKVKPSLREKLLQAQS</sequence>
<organism evidence="1 2">
    <name type="scientific">Polyplosphaeria fusca</name>
    <dbReference type="NCBI Taxonomy" id="682080"/>
    <lineage>
        <taxon>Eukaryota</taxon>
        <taxon>Fungi</taxon>
        <taxon>Dikarya</taxon>
        <taxon>Ascomycota</taxon>
        <taxon>Pezizomycotina</taxon>
        <taxon>Dothideomycetes</taxon>
        <taxon>Pleosporomycetidae</taxon>
        <taxon>Pleosporales</taxon>
        <taxon>Tetraplosphaeriaceae</taxon>
        <taxon>Polyplosphaeria</taxon>
    </lineage>
</organism>
<name>A0A9P4V5T9_9PLEO</name>
<reference evidence="1" key="1">
    <citation type="journal article" date="2020" name="Stud. Mycol.">
        <title>101 Dothideomycetes genomes: a test case for predicting lifestyles and emergence of pathogens.</title>
        <authorList>
            <person name="Haridas S."/>
            <person name="Albert R."/>
            <person name="Binder M."/>
            <person name="Bloem J."/>
            <person name="Labutti K."/>
            <person name="Salamov A."/>
            <person name="Andreopoulos B."/>
            <person name="Baker S."/>
            <person name="Barry K."/>
            <person name="Bills G."/>
            <person name="Bluhm B."/>
            <person name="Cannon C."/>
            <person name="Castanera R."/>
            <person name="Culley D."/>
            <person name="Daum C."/>
            <person name="Ezra D."/>
            <person name="Gonzalez J."/>
            <person name="Henrissat B."/>
            <person name="Kuo A."/>
            <person name="Liang C."/>
            <person name="Lipzen A."/>
            <person name="Lutzoni F."/>
            <person name="Magnuson J."/>
            <person name="Mondo S."/>
            <person name="Nolan M."/>
            <person name="Ohm R."/>
            <person name="Pangilinan J."/>
            <person name="Park H.-J."/>
            <person name="Ramirez L."/>
            <person name="Alfaro M."/>
            <person name="Sun H."/>
            <person name="Tritt A."/>
            <person name="Yoshinaga Y."/>
            <person name="Zwiers L.-H."/>
            <person name="Turgeon B."/>
            <person name="Goodwin S."/>
            <person name="Spatafora J."/>
            <person name="Crous P."/>
            <person name="Grigoriev I."/>
        </authorList>
    </citation>
    <scope>NUCLEOTIDE SEQUENCE</scope>
    <source>
        <strain evidence="1">CBS 125425</strain>
    </source>
</reference>
<proteinExistence type="predicted"/>
<accession>A0A9P4V5T9</accession>
<gene>
    <name evidence="1" type="ORF">EJ04DRAFT_149552</name>
</gene>
<evidence type="ECO:0000313" key="2">
    <source>
        <dbReference type="Proteomes" id="UP000799444"/>
    </source>
</evidence>
<protein>
    <submittedName>
        <fullName evidence="1">Uncharacterized protein</fullName>
    </submittedName>
</protein>
<keyword evidence="2" id="KW-1185">Reference proteome</keyword>
<comment type="caution">
    <text evidence="1">The sequence shown here is derived from an EMBL/GenBank/DDBJ whole genome shotgun (WGS) entry which is preliminary data.</text>
</comment>
<evidence type="ECO:0000313" key="1">
    <source>
        <dbReference type="EMBL" id="KAF2736725.1"/>
    </source>
</evidence>
<dbReference type="AlphaFoldDB" id="A0A9P4V5T9"/>